<sequence length="65" mass="7325">MKKLERFKTFELAKEKVKTIKGGSNGQDAVMKSEMDGIYEEFFGGGTRTRPTKRYSSRHGCTGDC</sequence>
<dbReference type="RefSeq" id="WP_125066411.1">
    <property type="nucleotide sequence ID" value="NZ_CP032548.1"/>
</dbReference>
<dbReference type="KEGG" id="tsig:D6T69_03140"/>
<name>A0A3Q8RLB1_9FLAO</name>
<evidence type="ECO:0000313" key="2">
    <source>
        <dbReference type="Proteomes" id="UP000274593"/>
    </source>
</evidence>
<dbReference type="EMBL" id="CP032548">
    <property type="protein sequence ID" value="AZJ34577.1"/>
    <property type="molecule type" value="Genomic_DNA"/>
</dbReference>
<evidence type="ECO:0000313" key="1">
    <source>
        <dbReference type="EMBL" id="AZJ34577.1"/>
    </source>
</evidence>
<dbReference type="Proteomes" id="UP000274593">
    <property type="component" value="Chromosome"/>
</dbReference>
<accession>A0A3Q8RLB1</accession>
<keyword evidence="2" id="KW-1185">Reference proteome</keyword>
<dbReference type="AlphaFoldDB" id="A0A3Q8RLB1"/>
<gene>
    <name evidence="1" type="ORF">D6T69_03140</name>
</gene>
<protein>
    <submittedName>
        <fullName evidence="1">Uncharacterized protein</fullName>
    </submittedName>
</protein>
<organism evidence="1 2">
    <name type="scientific">Tenacibaculum singaporense</name>
    <dbReference type="NCBI Taxonomy" id="2358479"/>
    <lineage>
        <taxon>Bacteria</taxon>
        <taxon>Pseudomonadati</taxon>
        <taxon>Bacteroidota</taxon>
        <taxon>Flavobacteriia</taxon>
        <taxon>Flavobacteriales</taxon>
        <taxon>Flavobacteriaceae</taxon>
        <taxon>Tenacibaculum</taxon>
    </lineage>
</organism>
<reference evidence="1 2" key="1">
    <citation type="submission" date="2018-09" db="EMBL/GenBank/DDBJ databases">
        <title>Insights into the microbiota of Asian seabass (Lates calcarifer) with tenacibaculosis symptoms and description of sp. nov. Tenacibaculum singaporense.</title>
        <authorList>
            <person name="Miyake S."/>
            <person name="Soh M."/>
            <person name="Azman M.N."/>
            <person name="Ngoh S.Y."/>
            <person name="Orban L."/>
        </authorList>
    </citation>
    <scope>NUCLEOTIDE SEQUENCE [LARGE SCALE GENOMIC DNA]</scope>
    <source>
        <strain evidence="1 2">DSM 106434</strain>
    </source>
</reference>
<proteinExistence type="predicted"/>